<proteinExistence type="predicted"/>
<feature type="region of interest" description="Disordered" evidence="1">
    <location>
        <begin position="91"/>
        <end position="116"/>
    </location>
</feature>
<name>A0A6L2KNN8_TANCI</name>
<protein>
    <recommendedName>
        <fullName evidence="3">Retrotransposon gag domain-containing protein</fullName>
    </recommendedName>
</protein>
<evidence type="ECO:0008006" key="3">
    <source>
        <dbReference type="Google" id="ProtNLM"/>
    </source>
</evidence>
<gene>
    <name evidence="2" type="ORF">Tci_022328</name>
</gene>
<comment type="caution">
    <text evidence="2">The sequence shown here is derived from an EMBL/GenBank/DDBJ whole genome shotgun (WGS) entry which is preliminary data.</text>
</comment>
<evidence type="ECO:0000313" key="2">
    <source>
        <dbReference type="EMBL" id="GEU50350.1"/>
    </source>
</evidence>
<accession>A0A6L2KNN8</accession>
<evidence type="ECO:0000256" key="1">
    <source>
        <dbReference type="SAM" id="MobiDB-lite"/>
    </source>
</evidence>
<organism evidence="2">
    <name type="scientific">Tanacetum cinerariifolium</name>
    <name type="common">Dalmatian daisy</name>
    <name type="synonym">Chrysanthemum cinerariifolium</name>
    <dbReference type="NCBI Taxonomy" id="118510"/>
    <lineage>
        <taxon>Eukaryota</taxon>
        <taxon>Viridiplantae</taxon>
        <taxon>Streptophyta</taxon>
        <taxon>Embryophyta</taxon>
        <taxon>Tracheophyta</taxon>
        <taxon>Spermatophyta</taxon>
        <taxon>Magnoliopsida</taxon>
        <taxon>eudicotyledons</taxon>
        <taxon>Gunneridae</taxon>
        <taxon>Pentapetalae</taxon>
        <taxon>asterids</taxon>
        <taxon>campanulids</taxon>
        <taxon>Asterales</taxon>
        <taxon>Asteraceae</taxon>
        <taxon>Asteroideae</taxon>
        <taxon>Anthemideae</taxon>
        <taxon>Anthemidinae</taxon>
        <taxon>Tanacetum</taxon>
    </lineage>
</organism>
<dbReference type="EMBL" id="BKCJ010002701">
    <property type="protein sequence ID" value="GEU50350.1"/>
    <property type="molecule type" value="Genomic_DNA"/>
</dbReference>
<sequence length="191" mass="22374">MCELRDDTFSENKNDDVHEHVERVLDIVSLFNILGVSHDAVMLRVFPITLTGVAKRWMDRLHPGTIYSWDLLKKPLSKVKSMEEVKYGEFGQSFPNNKNDGRFNRGGYDQPSSREKRPSLTKIINKYMEEASMRHDEQDEQLKKFYQSTETSREAHDKIIQGVETKMKTLVNEVEGRANNEKLERMQNNMY</sequence>
<dbReference type="AlphaFoldDB" id="A0A6L2KNN8"/>
<reference evidence="2" key="1">
    <citation type="journal article" date="2019" name="Sci. Rep.">
        <title>Draft genome of Tanacetum cinerariifolium, the natural source of mosquito coil.</title>
        <authorList>
            <person name="Yamashiro T."/>
            <person name="Shiraishi A."/>
            <person name="Satake H."/>
            <person name="Nakayama K."/>
        </authorList>
    </citation>
    <scope>NUCLEOTIDE SEQUENCE</scope>
</reference>